<evidence type="ECO:0000259" key="2">
    <source>
        <dbReference type="PROSITE" id="PS50041"/>
    </source>
</evidence>
<dbReference type="SMART" id="SM00034">
    <property type="entry name" value="CLECT"/>
    <property type="match status" value="1"/>
</dbReference>
<evidence type="ECO:0000256" key="1">
    <source>
        <dbReference type="SAM" id="Phobius"/>
    </source>
</evidence>
<dbReference type="Gene3D" id="3.10.100.10">
    <property type="entry name" value="Mannose-Binding Protein A, subunit A"/>
    <property type="match status" value="1"/>
</dbReference>
<dbReference type="PROSITE" id="PS50041">
    <property type="entry name" value="C_TYPE_LECTIN_2"/>
    <property type="match status" value="1"/>
</dbReference>
<dbReference type="Pfam" id="PF00059">
    <property type="entry name" value="Lectin_C"/>
    <property type="match status" value="1"/>
</dbReference>
<evidence type="ECO:0000259" key="3">
    <source>
        <dbReference type="PROSITE" id="PS50948"/>
    </source>
</evidence>
<dbReference type="SUPFAM" id="SSF56436">
    <property type="entry name" value="C-type lectin-like"/>
    <property type="match status" value="1"/>
</dbReference>
<dbReference type="AlphaFoldDB" id="A0A8B6F4U8"/>
<comment type="caution">
    <text evidence="4">The sequence shown here is derived from an EMBL/GenBank/DDBJ whole genome shotgun (WGS) entry which is preliminary data.</text>
</comment>
<feature type="domain" description="Apple" evidence="3">
    <location>
        <begin position="170"/>
        <end position="255"/>
    </location>
</feature>
<evidence type="ECO:0008006" key="6">
    <source>
        <dbReference type="Google" id="ProtNLM"/>
    </source>
</evidence>
<keyword evidence="1" id="KW-0812">Transmembrane</keyword>
<name>A0A8B6F4U8_MYTGA</name>
<evidence type="ECO:0000313" key="5">
    <source>
        <dbReference type="Proteomes" id="UP000596742"/>
    </source>
</evidence>
<dbReference type="Proteomes" id="UP000596742">
    <property type="component" value="Unassembled WGS sequence"/>
</dbReference>
<dbReference type="InterPro" id="IPR016187">
    <property type="entry name" value="CTDL_fold"/>
</dbReference>
<feature type="domain" description="C-type lectin" evidence="2">
    <location>
        <begin position="54"/>
        <end position="154"/>
    </location>
</feature>
<evidence type="ECO:0000313" key="4">
    <source>
        <dbReference type="EMBL" id="VDI44214.1"/>
    </source>
</evidence>
<organism evidence="4 5">
    <name type="scientific">Mytilus galloprovincialis</name>
    <name type="common">Mediterranean mussel</name>
    <dbReference type="NCBI Taxonomy" id="29158"/>
    <lineage>
        <taxon>Eukaryota</taxon>
        <taxon>Metazoa</taxon>
        <taxon>Spiralia</taxon>
        <taxon>Lophotrochozoa</taxon>
        <taxon>Mollusca</taxon>
        <taxon>Bivalvia</taxon>
        <taxon>Autobranchia</taxon>
        <taxon>Pteriomorphia</taxon>
        <taxon>Mytilida</taxon>
        <taxon>Mytiloidea</taxon>
        <taxon>Mytilidae</taxon>
        <taxon>Mytilinae</taxon>
        <taxon>Mytilus</taxon>
    </lineage>
</organism>
<feature type="transmembrane region" description="Helical" evidence="1">
    <location>
        <begin position="428"/>
        <end position="454"/>
    </location>
</feature>
<dbReference type="EMBL" id="UYJE01006238">
    <property type="protein sequence ID" value="VDI44214.1"/>
    <property type="molecule type" value="Genomic_DNA"/>
</dbReference>
<protein>
    <recommendedName>
        <fullName evidence="6">C-type lectin domain-containing protein</fullName>
    </recommendedName>
</protein>
<keyword evidence="1" id="KW-1133">Transmembrane helix</keyword>
<dbReference type="InterPro" id="IPR016186">
    <property type="entry name" value="C-type_lectin-like/link_sf"/>
</dbReference>
<accession>A0A8B6F4U8</accession>
<keyword evidence="5" id="KW-1185">Reference proteome</keyword>
<sequence>MSRSLYYTERCCCDYLLKYVFAVMKLTAVSILISFKDQSVLISASTTLFIDPLTWNDANKYCKSIGQNLVAIARQAKEIYLQKAILDINSNINEIWIGLHVPDSKQPTDRVWTNNCFPPYWFENWSPSLNIGNGDLCAYVEVESGSMYWFLAECGTDTKPFICESSTAICEFETGISYDIESDKRVPTGMSGTMQKNPGTEQECKEHCNGKPICWGFLFNPTVPKCVMYDLYDDPFRTDNDQIDASGEDLYMKRCDFDLNEDTNDLIVPPYDGCGSAVISDCVLCVSTTEESTTEYQTSVKETTSVKVSTADKATVTAIQSTTTEHNMTSTVEIATSDLHSTTIKSETIPIAETTIDLTTQKEFTTVTAGKTPYCVCTCNNVTKQMSLEESINELVNKIKVDKSKTSSFTRKHTSAWDSRKSSASIGYVGIAILISIASLLLCLDSSSLIYKVVAKLKKSSTRK</sequence>
<proteinExistence type="predicted"/>
<reference evidence="4" key="1">
    <citation type="submission" date="2018-11" db="EMBL/GenBank/DDBJ databases">
        <authorList>
            <person name="Alioto T."/>
            <person name="Alioto T."/>
        </authorList>
    </citation>
    <scope>NUCLEOTIDE SEQUENCE</scope>
</reference>
<dbReference type="CDD" id="cd00037">
    <property type="entry name" value="CLECT"/>
    <property type="match status" value="1"/>
</dbReference>
<dbReference type="OrthoDB" id="6085332at2759"/>
<keyword evidence="1" id="KW-0472">Membrane</keyword>
<dbReference type="PROSITE" id="PS50948">
    <property type="entry name" value="PAN"/>
    <property type="match status" value="1"/>
</dbReference>
<dbReference type="InterPro" id="IPR003609">
    <property type="entry name" value="Pan_app"/>
</dbReference>
<dbReference type="InterPro" id="IPR001304">
    <property type="entry name" value="C-type_lectin-like"/>
</dbReference>
<gene>
    <name evidence="4" type="ORF">MGAL_10B089667</name>
</gene>